<dbReference type="Proteomes" id="UP001198034">
    <property type="component" value="Unassembled WGS sequence"/>
</dbReference>
<sequence>MSLARYNLASYKVVESKFVNEQESIESANIEFTPTSRVVYHPNEGEPSIIVELEVQMIVREAEEDIPVSGVEGSWKFKAHFTAGHGVDFGDLVTDSSFRVELCAVVNSLALKDLRYFLSSSGLSVSGMPFSFEVLSTSEV</sequence>
<protein>
    <submittedName>
        <fullName evidence="1">Uncharacterized protein</fullName>
    </submittedName>
</protein>
<proteinExistence type="predicted"/>
<keyword evidence="2" id="KW-1185">Reference proteome</keyword>
<name>A0ABS8BGI8_9NEIS</name>
<organism evidence="1 2">
    <name type="scientific">Deefgea salmonis</name>
    <dbReference type="NCBI Taxonomy" id="2875502"/>
    <lineage>
        <taxon>Bacteria</taxon>
        <taxon>Pseudomonadati</taxon>
        <taxon>Pseudomonadota</taxon>
        <taxon>Betaproteobacteria</taxon>
        <taxon>Neisseriales</taxon>
        <taxon>Chitinibacteraceae</taxon>
        <taxon>Deefgea</taxon>
    </lineage>
</organism>
<evidence type="ECO:0000313" key="2">
    <source>
        <dbReference type="Proteomes" id="UP001198034"/>
    </source>
</evidence>
<dbReference type="EMBL" id="JAJAWG010000001">
    <property type="protein sequence ID" value="MCB5194721.1"/>
    <property type="molecule type" value="Genomic_DNA"/>
</dbReference>
<evidence type="ECO:0000313" key="1">
    <source>
        <dbReference type="EMBL" id="MCB5194721.1"/>
    </source>
</evidence>
<gene>
    <name evidence="1" type="ORF">LG219_00265</name>
</gene>
<reference evidence="1 2" key="1">
    <citation type="submission" date="2021-10" db="EMBL/GenBank/DDBJ databases">
        <authorList>
            <person name="Chen M."/>
        </authorList>
    </citation>
    <scope>NUCLEOTIDE SEQUENCE [LARGE SCALE GENOMIC DNA]</scope>
    <source>
        <strain evidence="1 2">H3-26</strain>
    </source>
</reference>
<accession>A0ABS8BGI8</accession>
<comment type="caution">
    <text evidence="1">The sequence shown here is derived from an EMBL/GenBank/DDBJ whole genome shotgun (WGS) entry which is preliminary data.</text>
</comment>
<dbReference type="RefSeq" id="WP_226762552.1">
    <property type="nucleotide sequence ID" value="NZ_JAJAWG010000001.1"/>
</dbReference>